<dbReference type="GO" id="GO:0009313">
    <property type="term" value="P:oligosaccharide catabolic process"/>
    <property type="evidence" value="ECO:0007669"/>
    <property type="project" value="TreeGrafter"/>
</dbReference>
<dbReference type="AlphaFoldDB" id="A0A8P4KSR6"/>
<feature type="domain" description="Sialidase" evidence="7">
    <location>
        <begin position="34"/>
        <end position="333"/>
    </location>
</feature>
<dbReference type="GO" id="GO:0004308">
    <property type="term" value="F:exo-alpha-sialidase activity"/>
    <property type="evidence" value="ECO:0007669"/>
    <property type="project" value="UniProtKB-EC"/>
</dbReference>
<dbReference type="Pfam" id="PF13088">
    <property type="entry name" value="BNR_2"/>
    <property type="match status" value="1"/>
</dbReference>
<proteinExistence type="inferred from homology"/>
<dbReference type="GO" id="GO:0006689">
    <property type="term" value="P:ganglioside catabolic process"/>
    <property type="evidence" value="ECO:0007669"/>
    <property type="project" value="TreeGrafter"/>
</dbReference>
<reference evidence="8" key="1">
    <citation type="submission" date="2025-08" db="UniProtKB">
        <authorList>
            <consortium name="Ensembl"/>
        </authorList>
    </citation>
    <scope>IDENTIFICATION</scope>
</reference>
<dbReference type="GeneTree" id="ENSGT00950000182944"/>
<dbReference type="Proteomes" id="UP000694389">
    <property type="component" value="Unassembled WGS sequence"/>
</dbReference>
<dbReference type="PANTHER" id="PTHR10628:SF23">
    <property type="entry name" value="SIALIDASE-3"/>
    <property type="match status" value="1"/>
</dbReference>
<keyword evidence="4" id="KW-0443">Lipid metabolism</keyword>
<name>A0A8P4KSR6_DICLA</name>
<dbReference type="PANTHER" id="PTHR10628">
    <property type="entry name" value="SIALIDASE"/>
    <property type="match status" value="1"/>
</dbReference>
<dbReference type="EC" id="3.2.1.18" evidence="3"/>
<evidence type="ECO:0000256" key="6">
    <source>
        <dbReference type="ARBA" id="ARBA00023295"/>
    </source>
</evidence>
<evidence type="ECO:0000256" key="3">
    <source>
        <dbReference type="ARBA" id="ARBA00012733"/>
    </source>
</evidence>
<organism evidence="8 9">
    <name type="scientific">Dicentrarchus labrax</name>
    <name type="common">European seabass</name>
    <name type="synonym">Morone labrax</name>
    <dbReference type="NCBI Taxonomy" id="13489"/>
    <lineage>
        <taxon>Eukaryota</taxon>
        <taxon>Metazoa</taxon>
        <taxon>Chordata</taxon>
        <taxon>Craniata</taxon>
        <taxon>Vertebrata</taxon>
        <taxon>Euteleostomi</taxon>
        <taxon>Actinopterygii</taxon>
        <taxon>Neopterygii</taxon>
        <taxon>Teleostei</taxon>
        <taxon>Neoteleostei</taxon>
        <taxon>Acanthomorphata</taxon>
        <taxon>Eupercaria</taxon>
        <taxon>Moronidae</taxon>
        <taxon>Dicentrarchus</taxon>
    </lineage>
</organism>
<protein>
    <recommendedName>
        <fullName evidence="3">exo-alpha-sialidase</fullName>
        <ecNumber evidence="3">3.2.1.18</ecNumber>
    </recommendedName>
</protein>
<dbReference type="Ensembl" id="ENSDLAT00005072415.1">
    <property type="protein sequence ID" value="ENSDLAP00005081388.1"/>
    <property type="gene ID" value="ENSDLAG00005026736.1"/>
</dbReference>
<comment type="similarity">
    <text evidence="2">Belongs to the glycosyl hydrolase 33 family.</text>
</comment>
<evidence type="ECO:0000256" key="1">
    <source>
        <dbReference type="ARBA" id="ARBA00000427"/>
    </source>
</evidence>
<comment type="catalytic activity">
    <reaction evidence="1">
        <text>Hydrolysis of alpha-(2-&gt;3)-, alpha-(2-&gt;6)-, alpha-(2-&gt;8)- glycosidic linkages of terminal sialic acid residues in oligosaccharides, glycoproteins, glycolipids, colominic acid and synthetic substrates.</text>
        <dbReference type="EC" id="3.2.1.18"/>
    </reaction>
</comment>
<dbReference type="GO" id="GO:0005737">
    <property type="term" value="C:cytoplasm"/>
    <property type="evidence" value="ECO:0007669"/>
    <property type="project" value="TreeGrafter"/>
</dbReference>
<dbReference type="SUPFAM" id="SSF50939">
    <property type="entry name" value="Sialidases"/>
    <property type="match status" value="1"/>
</dbReference>
<dbReference type="CDD" id="cd15482">
    <property type="entry name" value="Sialidase_non-viral"/>
    <property type="match status" value="1"/>
</dbReference>
<dbReference type="GO" id="GO:0016020">
    <property type="term" value="C:membrane"/>
    <property type="evidence" value="ECO:0007669"/>
    <property type="project" value="TreeGrafter"/>
</dbReference>
<evidence type="ECO:0000256" key="4">
    <source>
        <dbReference type="ARBA" id="ARBA00022963"/>
    </source>
</evidence>
<sequence>MGNSSSRDLELKKQTVFNSWVYRIPALFYSEDQTLLAFAEKRTGQDDTSSKHLVMKTGTLKEENSQKTIEWSDFKEVKEAHLHGYRPMNPCPVYDRDNQTLFLFFTCVEGTVSEQWQINNRTNKTRLCFVTTTDTGHSWSAVTDLTDRLSEIRQWATFAVGPGHGIQTDSGRLIVPLYAYCISTLCCSSTPYVFCLYRDKNDSNWQLGKPLKKNSLECEMAEVSDGKLYCNARSKGGYRVEALDMETLEETHKLVETGGGCQGSVVSFPAQRQAADCETKWLLFSHPTDQSKRINLGLYLNKSPTNPKAWSKPWTINSGPSGYSDLAHIGDGWFVCLLECGKKTETEQIVSVVFRYDDLK</sequence>
<evidence type="ECO:0000256" key="2">
    <source>
        <dbReference type="ARBA" id="ARBA00009348"/>
    </source>
</evidence>
<evidence type="ECO:0000256" key="5">
    <source>
        <dbReference type="ARBA" id="ARBA00023277"/>
    </source>
</evidence>
<keyword evidence="5" id="KW-0119">Carbohydrate metabolism</keyword>
<accession>A0A8P4KSR6</accession>
<dbReference type="InterPro" id="IPR026856">
    <property type="entry name" value="Sialidase_fam"/>
</dbReference>
<dbReference type="InterPro" id="IPR036278">
    <property type="entry name" value="Sialidase_sf"/>
</dbReference>
<evidence type="ECO:0000313" key="8">
    <source>
        <dbReference type="Ensembl" id="ENSDLAP00005081388.1"/>
    </source>
</evidence>
<evidence type="ECO:0000259" key="7">
    <source>
        <dbReference type="Pfam" id="PF13088"/>
    </source>
</evidence>
<evidence type="ECO:0000313" key="9">
    <source>
        <dbReference type="Proteomes" id="UP000694389"/>
    </source>
</evidence>
<keyword evidence="6" id="KW-0326">Glycosidase</keyword>
<dbReference type="InterPro" id="IPR011040">
    <property type="entry name" value="Sialidase"/>
</dbReference>
<keyword evidence="4" id="KW-0442">Lipid degradation</keyword>
<keyword evidence="6" id="KW-0378">Hydrolase</keyword>
<reference evidence="8" key="2">
    <citation type="submission" date="2025-09" db="UniProtKB">
        <authorList>
            <consortium name="Ensembl"/>
        </authorList>
    </citation>
    <scope>IDENTIFICATION</scope>
</reference>
<dbReference type="Gene3D" id="2.120.10.10">
    <property type="match status" value="1"/>
</dbReference>
<keyword evidence="9" id="KW-1185">Reference proteome</keyword>